<organism evidence="2">
    <name type="scientific">uncultured Caudovirales phage</name>
    <dbReference type="NCBI Taxonomy" id="2100421"/>
    <lineage>
        <taxon>Viruses</taxon>
        <taxon>Duplodnaviria</taxon>
        <taxon>Heunggongvirae</taxon>
        <taxon>Uroviricota</taxon>
        <taxon>Caudoviricetes</taxon>
        <taxon>Peduoviridae</taxon>
        <taxon>Maltschvirus</taxon>
        <taxon>Maltschvirus maltsch</taxon>
    </lineage>
</organism>
<evidence type="ECO:0000313" key="2">
    <source>
        <dbReference type="EMBL" id="CAB5151504.1"/>
    </source>
</evidence>
<gene>
    <name evidence="2" type="ORF">UFOVP148_46</name>
</gene>
<accession>A0A6J7W6C6</accession>
<name>A0A6J7W6C6_9CAUD</name>
<evidence type="ECO:0000256" key="1">
    <source>
        <dbReference type="SAM" id="MobiDB-lite"/>
    </source>
</evidence>
<reference evidence="2" key="1">
    <citation type="submission" date="2020-05" db="EMBL/GenBank/DDBJ databases">
        <authorList>
            <person name="Chiriac C."/>
            <person name="Salcher M."/>
            <person name="Ghai R."/>
            <person name="Kavagutti S V."/>
        </authorList>
    </citation>
    <scope>NUCLEOTIDE SEQUENCE</scope>
</reference>
<dbReference type="EMBL" id="LR798197">
    <property type="protein sequence ID" value="CAB5151504.1"/>
    <property type="molecule type" value="Genomic_DNA"/>
</dbReference>
<protein>
    <submittedName>
        <fullName evidence="2">Uncharacterized protein</fullName>
    </submittedName>
</protein>
<proteinExistence type="predicted"/>
<feature type="region of interest" description="Disordered" evidence="1">
    <location>
        <begin position="91"/>
        <end position="121"/>
    </location>
</feature>
<sequence length="121" mass="13374">MAKVYVFSTLANDQRYVNWVKGPNDIPTEGYSVFIKGGTGVANDRLITPQGVATEITEEDLAQLEQNPSFMQHKKDGFVSVRTKKAEAEKVAADMNLKDESAPMTHSDYKSEEDSPKYVGA</sequence>